<accession>A0AAE1XKV8</accession>
<dbReference type="EMBL" id="JACGWO010000012">
    <property type="protein sequence ID" value="KAK4413711.1"/>
    <property type="molecule type" value="Genomic_DNA"/>
</dbReference>
<keyword evidence="2" id="KW-1185">Reference proteome</keyword>
<gene>
    <name evidence="1" type="ORF">Salat_2783900</name>
</gene>
<evidence type="ECO:0000313" key="2">
    <source>
        <dbReference type="Proteomes" id="UP001293254"/>
    </source>
</evidence>
<comment type="caution">
    <text evidence="1">The sequence shown here is derived from an EMBL/GenBank/DDBJ whole genome shotgun (WGS) entry which is preliminary data.</text>
</comment>
<evidence type="ECO:0000313" key="1">
    <source>
        <dbReference type="EMBL" id="KAK4413711.1"/>
    </source>
</evidence>
<name>A0AAE1XKV8_9LAMI</name>
<dbReference type="AlphaFoldDB" id="A0AAE1XKV8"/>
<sequence>MLRYSIIRHQSSHPIWMVSPTSVQGAGALRMALQFSLVAKVSLSPQNYLLPLHLQDPKDGVPQNVNHRLNILTRPPRPLADIVKHLETWEFTMELYQEKLDILQMRHETFQRILDDPPFSWNTKPNVILCGEWTMLGSLR</sequence>
<protein>
    <submittedName>
        <fullName evidence="1">Uncharacterized protein</fullName>
    </submittedName>
</protein>
<proteinExistence type="predicted"/>
<reference evidence="1" key="1">
    <citation type="submission" date="2020-06" db="EMBL/GenBank/DDBJ databases">
        <authorList>
            <person name="Li T."/>
            <person name="Hu X."/>
            <person name="Zhang T."/>
            <person name="Song X."/>
            <person name="Zhang H."/>
            <person name="Dai N."/>
            <person name="Sheng W."/>
            <person name="Hou X."/>
            <person name="Wei L."/>
        </authorList>
    </citation>
    <scope>NUCLEOTIDE SEQUENCE</scope>
    <source>
        <strain evidence="1">3651</strain>
        <tissue evidence="1">Leaf</tissue>
    </source>
</reference>
<dbReference type="Proteomes" id="UP001293254">
    <property type="component" value="Unassembled WGS sequence"/>
</dbReference>
<reference evidence="1" key="2">
    <citation type="journal article" date="2024" name="Plant">
        <title>Genomic evolution and insights into agronomic trait innovations of Sesamum species.</title>
        <authorList>
            <person name="Miao H."/>
            <person name="Wang L."/>
            <person name="Qu L."/>
            <person name="Liu H."/>
            <person name="Sun Y."/>
            <person name="Le M."/>
            <person name="Wang Q."/>
            <person name="Wei S."/>
            <person name="Zheng Y."/>
            <person name="Lin W."/>
            <person name="Duan Y."/>
            <person name="Cao H."/>
            <person name="Xiong S."/>
            <person name="Wang X."/>
            <person name="Wei L."/>
            <person name="Li C."/>
            <person name="Ma Q."/>
            <person name="Ju M."/>
            <person name="Zhao R."/>
            <person name="Li G."/>
            <person name="Mu C."/>
            <person name="Tian Q."/>
            <person name="Mei H."/>
            <person name="Zhang T."/>
            <person name="Gao T."/>
            <person name="Zhang H."/>
        </authorList>
    </citation>
    <scope>NUCLEOTIDE SEQUENCE</scope>
    <source>
        <strain evidence="1">3651</strain>
    </source>
</reference>
<organism evidence="1 2">
    <name type="scientific">Sesamum alatum</name>
    <dbReference type="NCBI Taxonomy" id="300844"/>
    <lineage>
        <taxon>Eukaryota</taxon>
        <taxon>Viridiplantae</taxon>
        <taxon>Streptophyta</taxon>
        <taxon>Embryophyta</taxon>
        <taxon>Tracheophyta</taxon>
        <taxon>Spermatophyta</taxon>
        <taxon>Magnoliopsida</taxon>
        <taxon>eudicotyledons</taxon>
        <taxon>Gunneridae</taxon>
        <taxon>Pentapetalae</taxon>
        <taxon>asterids</taxon>
        <taxon>lamiids</taxon>
        <taxon>Lamiales</taxon>
        <taxon>Pedaliaceae</taxon>
        <taxon>Sesamum</taxon>
    </lineage>
</organism>